<name>A0A9W5B0H8_9HYPH</name>
<dbReference type="GO" id="GO:0008168">
    <property type="term" value="F:methyltransferase activity"/>
    <property type="evidence" value="ECO:0007669"/>
    <property type="project" value="UniProtKB-KW"/>
</dbReference>
<evidence type="ECO:0000259" key="1">
    <source>
        <dbReference type="Pfam" id="PF08242"/>
    </source>
</evidence>
<dbReference type="Pfam" id="PF08242">
    <property type="entry name" value="Methyltransf_12"/>
    <property type="match status" value="1"/>
</dbReference>
<dbReference type="Gene3D" id="3.40.50.150">
    <property type="entry name" value="Vaccinia Virus protein VP39"/>
    <property type="match status" value="1"/>
</dbReference>
<evidence type="ECO:0000313" key="2">
    <source>
        <dbReference type="EMBL" id="CUW89477.1"/>
    </source>
</evidence>
<keyword evidence="3" id="KW-1185">Reference proteome</keyword>
<dbReference type="RefSeq" id="WP_004442821.1">
    <property type="nucleotide sequence ID" value="NZ_LT009718.1"/>
</dbReference>
<dbReference type="InterPro" id="IPR029063">
    <property type="entry name" value="SAM-dependent_MTases_sf"/>
</dbReference>
<keyword evidence="2" id="KW-0830">Ubiquinone</keyword>
<sequence length="239" mass="26872">MKTVGENVSLADSAHASLMDRMYRHQRHIYDITRKYYLLGRDRTISGLNVPKGGTLLEVGCGTGRNLLLAGRRFPDAKLFGLDISAEMLLTAAENFAGRAERPILRVADATAFRPSEFGQPDGFDRVMIPYALSMIPDWEKAVEQALKALKPGGALHIVDFGQQEQLPKWFRTLLHGWLTRFHVTPRANLRYVLANMAGRFDGNLEFEEIARGYAWRAVITLPVTEAQQPKIHRILAEA</sequence>
<dbReference type="AlphaFoldDB" id="A0A9W5B0H8"/>
<dbReference type="GO" id="GO:0032259">
    <property type="term" value="P:methylation"/>
    <property type="evidence" value="ECO:0007669"/>
    <property type="project" value="UniProtKB-KW"/>
</dbReference>
<dbReference type="PANTHER" id="PTHR43591">
    <property type="entry name" value="METHYLTRANSFERASE"/>
    <property type="match status" value="1"/>
</dbReference>
<organism evidence="2 3">
    <name type="scientific">Agrobacterium genomosp. 2 str. CFBP 5494</name>
    <dbReference type="NCBI Taxonomy" id="1183436"/>
    <lineage>
        <taxon>Bacteria</taxon>
        <taxon>Pseudomonadati</taxon>
        <taxon>Pseudomonadota</taxon>
        <taxon>Alphaproteobacteria</taxon>
        <taxon>Hyphomicrobiales</taxon>
        <taxon>Rhizobiaceae</taxon>
        <taxon>Rhizobium/Agrobacterium group</taxon>
        <taxon>Agrobacterium</taxon>
        <taxon>Agrobacterium tumefaciens complex</taxon>
    </lineage>
</organism>
<keyword evidence="2" id="KW-0808">Transferase</keyword>
<dbReference type="EMBL" id="FBVY01000008">
    <property type="protein sequence ID" value="CUW89477.1"/>
    <property type="molecule type" value="Genomic_DNA"/>
</dbReference>
<keyword evidence="2" id="KW-0489">Methyltransferase</keyword>
<protein>
    <submittedName>
        <fullName evidence="2">Methylase involved in ubiquinone/menaquinone biosynthesis</fullName>
    </submittedName>
</protein>
<evidence type="ECO:0000313" key="3">
    <source>
        <dbReference type="Proteomes" id="UP000191933"/>
    </source>
</evidence>
<proteinExistence type="predicted"/>
<feature type="domain" description="Methyltransferase type 12" evidence="1">
    <location>
        <begin position="57"/>
        <end position="156"/>
    </location>
</feature>
<dbReference type="SUPFAM" id="SSF53335">
    <property type="entry name" value="S-adenosyl-L-methionine-dependent methyltransferases"/>
    <property type="match status" value="1"/>
</dbReference>
<accession>A0A9W5B0H8</accession>
<gene>
    <name evidence="2" type="ORF">AGR2A_Cc160140</name>
</gene>
<reference evidence="2 3" key="1">
    <citation type="submission" date="2016-01" db="EMBL/GenBank/DDBJ databases">
        <authorList>
            <person name="Regsiter A."/>
            <person name="william w."/>
        </authorList>
    </citation>
    <scope>NUCLEOTIDE SEQUENCE [LARGE SCALE GENOMIC DNA]</scope>
    <source>
        <strain evidence="2 3">CFBP 5494</strain>
    </source>
</reference>
<dbReference type="CDD" id="cd02440">
    <property type="entry name" value="AdoMet_MTases"/>
    <property type="match status" value="1"/>
</dbReference>
<dbReference type="Proteomes" id="UP000191933">
    <property type="component" value="Unassembled WGS sequence"/>
</dbReference>
<dbReference type="InterPro" id="IPR013217">
    <property type="entry name" value="Methyltransf_12"/>
</dbReference>
<comment type="caution">
    <text evidence="2">The sequence shown here is derived from an EMBL/GenBank/DDBJ whole genome shotgun (WGS) entry which is preliminary data.</text>
</comment>
<dbReference type="PANTHER" id="PTHR43591:SF24">
    <property type="entry name" value="2-METHOXY-6-POLYPRENYL-1,4-BENZOQUINOL METHYLASE, MITOCHONDRIAL"/>
    <property type="match status" value="1"/>
</dbReference>